<evidence type="ECO:0000313" key="1">
    <source>
        <dbReference type="EMBL" id="MFC6165685.1"/>
    </source>
</evidence>
<proteinExistence type="predicted"/>
<comment type="caution">
    <text evidence="1">The sequence shown here is derived from an EMBL/GenBank/DDBJ whole genome shotgun (WGS) entry which is preliminary data.</text>
</comment>
<accession>A0ABW1RB17</accession>
<name>A0ABW1RB17_9LACO</name>
<gene>
    <name evidence="1" type="ORF">ACFP3T_13530</name>
</gene>
<sequence length="141" mass="15945">MAKLTLWDNGVTGLTFTGAITLTAFDPHTQDFTLQLQRHGLQSQLPAKFKLTDLPTFSIARLDLDGQTILPTWRPNRYGQPADDNAFQTVTLTHDLIIIQVDAKGTPESVFDRYTPYEVVGQSGRKQLLDYQQRLRQTVLI</sequence>
<dbReference type="EMBL" id="JBHSSD010000057">
    <property type="protein sequence ID" value="MFC6165685.1"/>
    <property type="molecule type" value="Genomic_DNA"/>
</dbReference>
<organism evidence="1 2">
    <name type="scientific">Lactiplantibacillus dongliensis</name>
    <dbReference type="NCBI Taxonomy" id="2559919"/>
    <lineage>
        <taxon>Bacteria</taxon>
        <taxon>Bacillati</taxon>
        <taxon>Bacillota</taxon>
        <taxon>Bacilli</taxon>
        <taxon>Lactobacillales</taxon>
        <taxon>Lactobacillaceae</taxon>
        <taxon>Lactiplantibacillus</taxon>
    </lineage>
</organism>
<reference evidence="2" key="1">
    <citation type="journal article" date="2019" name="Int. J. Syst. Evol. Microbiol.">
        <title>The Global Catalogue of Microorganisms (GCM) 10K type strain sequencing project: providing services to taxonomists for standard genome sequencing and annotation.</title>
        <authorList>
            <consortium name="The Broad Institute Genomics Platform"/>
            <consortium name="The Broad Institute Genome Sequencing Center for Infectious Disease"/>
            <person name="Wu L."/>
            <person name="Ma J."/>
        </authorList>
    </citation>
    <scope>NUCLEOTIDE SEQUENCE [LARGE SCALE GENOMIC DNA]</scope>
    <source>
        <strain evidence="2">CCM 8932</strain>
    </source>
</reference>
<protein>
    <submittedName>
        <fullName evidence="1">Uncharacterized protein</fullName>
    </submittedName>
</protein>
<dbReference type="RefSeq" id="WP_137639880.1">
    <property type="nucleotide sequence ID" value="NZ_BJDK01000011.1"/>
</dbReference>
<evidence type="ECO:0000313" key="2">
    <source>
        <dbReference type="Proteomes" id="UP001596253"/>
    </source>
</evidence>
<dbReference type="Proteomes" id="UP001596253">
    <property type="component" value="Unassembled WGS sequence"/>
</dbReference>
<keyword evidence="2" id="KW-1185">Reference proteome</keyword>